<proteinExistence type="predicted"/>
<evidence type="ECO:0000313" key="2">
    <source>
        <dbReference type="Proteomes" id="UP000469194"/>
    </source>
</evidence>
<organism evidence="1 2">
    <name type="scientific">Bifidobacterium aerophilum</name>
    <dbReference type="NCBI Taxonomy" id="1798155"/>
    <lineage>
        <taxon>Bacteria</taxon>
        <taxon>Bacillati</taxon>
        <taxon>Actinomycetota</taxon>
        <taxon>Actinomycetes</taxon>
        <taxon>Bifidobacteriales</taxon>
        <taxon>Bifidobacteriaceae</taxon>
        <taxon>Bifidobacterium</taxon>
    </lineage>
</organism>
<accession>A0A6N9Z6G7</accession>
<comment type="caution">
    <text evidence="1">The sequence shown here is derived from an EMBL/GenBank/DDBJ whole genome shotgun (WGS) entry which is preliminary data.</text>
</comment>
<dbReference type="AlphaFoldDB" id="A0A6N9Z6G7"/>
<evidence type="ECO:0000313" key="1">
    <source>
        <dbReference type="EMBL" id="NEG90222.1"/>
    </source>
</evidence>
<dbReference type="Proteomes" id="UP000469194">
    <property type="component" value="Unassembled WGS sequence"/>
</dbReference>
<protein>
    <submittedName>
        <fullName evidence="1">Transposase</fullName>
    </submittedName>
</protein>
<sequence>MFTAEEVAYLGNLPVVDTVTATRIMYTEDFKIDCLSRYFAGESPTVMFRRAGLDPTLIGAKRIERCMARWRQTPELVDKARRRMDGATSVFDGKPLPSPDELAGVFAGADDLDISDVKPSLSRGKRFDLRDLIIYQQALHIRELERELDRYRAAEAGFVTSAEPAQA</sequence>
<name>A0A6N9Z6G7_9BIFI</name>
<dbReference type="EMBL" id="WHZW01000020">
    <property type="protein sequence ID" value="NEG90222.1"/>
    <property type="molecule type" value="Genomic_DNA"/>
</dbReference>
<gene>
    <name evidence="1" type="ORF">GFD25_09550</name>
</gene>
<keyword evidence="2" id="KW-1185">Reference proteome</keyword>
<reference evidence="1 2" key="1">
    <citation type="submission" date="2019-10" db="EMBL/GenBank/DDBJ databases">
        <title>Bifidobacterium from non-human primates.</title>
        <authorList>
            <person name="Modesto M."/>
        </authorList>
    </citation>
    <scope>NUCLEOTIDE SEQUENCE [LARGE SCALE GENOMIC DNA]</scope>
    <source>
        <strain evidence="1 2">TRE17</strain>
    </source>
</reference>